<comment type="caution">
    <text evidence="6">The sequence shown here is derived from an EMBL/GenBank/DDBJ whole genome shotgun (WGS) entry which is preliminary data.</text>
</comment>
<evidence type="ECO:0000256" key="5">
    <source>
        <dbReference type="ARBA" id="ARBA00023277"/>
    </source>
</evidence>
<comment type="subunit">
    <text evidence="3">Homotrimer.</text>
</comment>
<protein>
    <submittedName>
        <fullName evidence="6">2-dehydro-3-deoxy-6-phosphogalactonate aldolase</fullName>
    </submittedName>
</protein>
<dbReference type="Proteomes" id="UP000628984">
    <property type="component" value="Unassembled WGS sequence"/>
</dbReference>
<organism evidence="6 7">
    <name type="scientific">Gemmobacter lanyuensis</name>
    <dbReference type="NCBI Taxonomy" id="1054497"/>
    <lineage>
        <taxon>Bacteria</taxon>
        <taxon>Pseudomonadati</taxon>
        <taxon>Pseudomonadota</taxon>
        <taxon>Alphaproteobacteria</taxon>
        <taxon>Rhodobacterales</taxon>
        <taxon>Paracoccaceae</taxon>
        <taxon>Gemmobacter</taxon>
    </lineage>
</organism>
<dbReference type="InterPro" id="IPR031338">
    <property type="entry name" value="KDPG/KHG_AS_2"/>
</dbReference>
<keyword evidence="7" id="KW-1185">Reference proteome</keyword>
<dbReference type="CDD" id="cd00452">
    <property type="entry name" value="KDPG_aldolase"/>
    <property type="match status" value="1"/>
</dbReference>
<sequence length="201" mass="20363">MTLPIIAILRGITPPEALPIAEALIAVGITQIEVPLNSPHPLHSIEVMARAFGDHAMIGAGTVLTPREVGEVADAGGRLIVSPNADPEVIRATRAKGLQSWPGVMTPTECFSAIHAGATGLKLFPASLIGTDGLKAMKAVLPAAVPVYAVGGAGPANFADWTRAGAAGFGIGTALYTPGLAVAEVQTRAQTIASACRAAFA</sequence>
<evidence type="ECO:0000256" key="1">
    <source>
        <dbReference type="ARBA" id="ARBA00004761"/>
    </source>
</evidence>
<keyword evidence="4" id="KW-0456">Lyase</keyword>
<name>A0A918IW63_9RHOB</name>
<dbReference type="Pfam" id="PF01081">
    <property type="entry name" value="Aldolase"/>
    <property type="match status" value="1"/>
</dbReference>
<dbReference type="EMBL" id="BMYQ01000007">
    <property type="protein sequence ID" value="GGW34958.1"/>
    <property type="molecule type" value="Genomic_DNA"/>
</dbReference>
<reference evidence="6" key="1">
    <citation type="journal article" date="2014" name="Int. J. Syst. Evol. Microbiol.">
        <title>Complete genome sequence of Corynebacterium casei LMG S-19264T (=DSM 44701T), isolated from a smear-ripened cheese.</title>
        <authorList>
            <consortium name="US DOE Joint Genome Institute (JGI-PGF)"/>
            <person name="Walter F."/>
            <person name="Albersmeier A."/>
            <person name="Kalinowski J."/>
            <person name="Ruckert C."/>
        </authorList>
    </citation>
    <scope>NUCLEOTIDE SEQUENCE</scope>
    <source>
        <strain evidence="6">KCTC 23714</strain>
    </source>
</reference>
<evidence type="ECO:0000313" key="6">
    <source>
        <dbReference type="EMBL" id="GGW34958.1"/>
    </source>
</evidence>
<reference evidence="6" key="2">
    <citation type="submission" date="2020-09" db="EMBL/GenBank/DDBJ databases">
        <authorList>
            <person name="Sun Q."/>
            <person name="Kim S."/>
        </authorList>
    </citation>
    <scope>NUCLEOTIDE SEQUENCE</scope>
    <source>
        <strain evidence="6">KCTC 23714</strain>
    </source>
</reference>
<gene>
    <name evidence="6" type="primary">eda</name>
    <name evidence="6" type="ORF">GCM10011452_24330</name>
</gene>
<dbReference type="RefSeq" id="WP_189634148.1">
    <property type="nucleotide sequence ID" value="NZ_BMYQ01000007.1"/>
</dbReference>
<evidence type="ECO:0000256" key="3">
    <source>
        <dbReference type="ARBA" id="ARBA00011233"/>
    </source>
</evidence>
<dbReference type="PROSITE" id="PS00160">
    <property type="entry name" value="ALDOLASE_KDPG_KHG_2"/>
    <property type="match status" value="1"/>
</dbReference>
<dbReference type="Gene3D" id="3.20.20.70">
    <property type="entry name" value="Aldolase class I"/>
    <property type="match status" value="1"/>
</dbReference>
<dbReference type="InterPro" id="IPR013785">
    <property type="entry name" value="Aldolase_TIM"/>
</dbReference>
<evidence type="ECO:0000256" key="2">
    <source>
        <dbReference type="ARBA" id="ARBA00006906"/>
    </source>
</evidence>
<keyword evidence="5" id="KW-0119">Carbohydrate metabolism</keyword>
<evidence type="ECO:0000313" key="7">
    <source>
        <dbReference type="Proteomes" id="UP000628984"/>
    </source>
</evidence>
<dbReference type="PANTHER" id="PTHR30246:SF1">
    <property type="entry name" value="2-DEHYDRO-3-DEOXY-6-PHOSPHOGALACTONATE ALDOLASE-RELATED"/>
    <property type="match status" value="1"/>
</dbReference>
<accession>A0A918IW63</accession>
<evidence type="ECO:0000256" key="4">
    <source>
        <dbReference type="ARBA" id="ARBA00023239"/>
    </source>
</evidence>
<dbReference type="InterPro" id="IPR000887">
    <property type="entry name" value="Aldlse_KDPG_KHG"/>
</dbReference>
<dbReference type="SUPFAM" id="SSF51569">
    <property type="entry name" value="Aldolase"/>
    <property type="match status" value="1"/>
</dbReference>
<proteinExistence type="inferred from homology"/>
<dbReference type="NCBIfam" id="NF006600">
    <property type="entry name" value="PRK09140.1"/>
    <property type="match status" value="1"/>
</dbReference>
<dbReference type="PANTHER" id="PTHR30246">
    <property type="entry name" value="2-KETO-3-DEOXY-6-PHOSPHOGLUCONATE ALDOLASE"/>
    <property type="match status" value="1"/>
</dbReference>
<dbReference type="AlphaFoldDB" id="A0A918IW63"/>
<comment type="similarity">
    <text evidence="2">Belongs to the KHG/KDPG aldolase family.</text>
</comment>
<comment type="pathway">
    <text evidence="1">Carbohydrate acid metabolism.</text>
</comment>
<dbReference type="GO" id="GO:0016829">
    <property type="term" value="F:lyase activity"/>
    <property type="evidence" value="ECO:0007669"/>
    <property type="project" value="UniProtKB-KW"/>
</dbReference>